<dbReference type="NCBIfam" id="NF009395">
    <property type="entry name" value="PRK12755.1"/>
    <property type="match status" value="1"/>
</dbReference>
<evidence type="ECO:0000256" key="5">
    <source>
        <dbReference type="ARBA" id="ARBA00022679"/>
    </source>
</evidence>
<dbReference type="Gene3D" id="3.20.20.70">
    <property type="entry name" value="Aldolase class I"/>
    <property type="match status" value="1"/>
</dbReference>
<feature type="region of interest" description="Disordered" evidence="9">
    <location>
        <begin position="1"/>
        <end position="27"/>
    </location>
</feature>
<dbReference type="GO" id="GO:0009423">
    <property type="term" value="P:chorismate biosynthetic process"/>
    <property type="evidence" value="ECO:0007669"/>
    <property type="project" value="UniProtKB-UniPathway"/>
</dbReference>
<dbReference type="RefSeq" id="WP_103317040.1">
    <property type="nucleotide sequence ID" value="NZ_PPTF01000008.1"/>
</dbReference>
<protein>
    <recommendedName>
        <fullName evidence="8">Phospho-2-dehydro-3-deoxyheptonate aldolase</fullName>
        <ecNumber evidence="8">2.5.1.54</ecNumber>
    </recommendedName>
</protein>
<comment type="caution">
    <text evidence="11">The sequence shown here is derived from an EMBL/GenBank/DDBJ whole genome shotgun (WGS) entry which is preliminary data.</text>
</comment>
<dbReference type="EC" id="2.5.1.54" evidence="8"/>
<keyword evidence="4 8" id="KW-0028">Amino-acid biosynthesis</keyword>
<evidence type="ECO:0000259" key="10">
    <source>
        <dbReference type="Pfam" id="PF00793"/>
    </source>
</evidence>
<name>A0A2K4MTA9_9NEIS</name>
<dbReference type="GO" id="GO:0008652">
    <property type="term" value="P:amino acid biosynthetic process"/>
    <property type="evidence" value="ECO:0007669"/>
    <property type="project" value="UniProtKB-KW"/>
</dbReference>
<evidence type="ECO:0000313" key="11">
    <source>
        <dbReference type="EMBL" id="POB00341.1"/>
    </source>
</evidence>
<dbReference type="PIRSF" id="PIRSF001361">
    <property type="entry name" value="DAHP_synthase"/>
    <property type="match status" value="1"/>
</dbReference>
<dbReference type="GO" id="GO:0009073">
    <property type="term" value="P:aromatic amino acid family biosynthetic process"/>
    <property type="evidence" value="ECO:0007669"/>
    <property type="project" value="UniProtKB-KW"/>
</dbReference>
<dbReference type="PANTHER" id="PTHR21225:SF10">
    <property type="entry name" value="PHOSPHO-2-DEHYDRO-3-DEOXYHEPTONATE ALDOLASE, TYR-SENSITIVE"/>
    <property type="match status" value="1"/>
</dbReference>
<evidence type="ECO:0000256" key="3">
    <source>
        <dbReference type="ARBA" id="ARBA00007985"/>
    </source>
</evidence>
<organism evidence="11 12">
    <name type="scientific">Chromobacterium sinusclupearum</name>
    <dbReference type="NCBI Taxonomy" id="2077146"/>
    <lineage>
        <taxon>Bacteria</taxon>
        <taxon>Pseudomonadati</taxon>
        <taxon>Pseudomonadota</taxon>
        <taxon>Betaproteobacteria</taxon>
        <taxon>Neisseriales</taxon>
        <taxon>Chromobacteriaceae</taxon>
        <taxon>Chromobacterium</taxon>
    </lineage>
</organism>
<dbReference type="Pfam" id="PF00793">
    <property type="entry name" value="DAHP_synth_1"/>
    <property type="match status" value="1"/>
</dbReference>
<evidence type="ECO:0000256" key="7">
    <source>
        <dbReference type="ARBA" id="ARBA00047508"/>
    </source>
</evidence>
<dbReference type="InterPro" id="IPR006218">
    <property type="entry name" value="DAHP1/KDSA"/>
</dbReference>
<gene>
    <name evidence="11" type="ORF">C2134_01720</name>
</gene>
<comment type="function">
    <text evidence="1 8">Stereospecific condensation of phosphoenolpyruvate (PEP) and D-erythrose-4-phosphate (E4P) giving rise to 3-deoxy-D-arabino-heptulosonate-7-phosphate (DAHP).</text>
</comment>
<comment type="pathway">
    <text evidence="2 8">Metabolic intermediate biosynthesis; chorismate biosynthesis; chorismate from D-erythrose 4-phosphate and phosphoenolpyruvate: step 1/7.</text>
</comment>
<feature type="domain" description="DAHP synthetase I/KDSA" evidence="10">
    <location>
        <begin position="60"/>
        <end position="355"/>
    </location>
</feature>
<keyword evidence="6 8" id="KW-0057">Aromatic amino acid biosynthesis</keyword>
<sequence length="368" mass="39575">MTTLAWPDSPLRAAGHTPSLPPASQADYRAMPSPAELLRSLPQSARAAQSVNAGRAAVKRVLSGQDPRWLVVIGPCSIHDPRAGLDYASRLAELAAELDDTLLIVMRAYFEKPRTSVGWKGLINDPYLDDSCCMDEGMHIARRFLLAAAERGLPLAGEALDPLSPLYLADLYSWTAIGARTTESQIHRELASALDSAVGFKNSTDGTLDAALNAIVSASSPHAFLGMDHAGQVAVVNSRGNPHGHLVLRGGGGRPNYDSVSIALAEQALKKRDIPPVIMVDCAHGNSWKNHALQPMVLADAVSQIVHGNRSIRAFMLESFIEGGNQPIPADLSQLRYGCSITDPCVDWDTTARILRETRAKLRPLMGN</sequence>
<accession>A0A2K4MTA9</accession>
<dbReference type="UniPathway" id="UPA00053">
    <property type="reaction ID" value="UER00084"/>
</dbReference>
<dbReference type="InterPro" id="IPR006219">
    <property type="entry name" value="DAHP_synth_1"/>
</dbReference>
<dbReference type="EMBL" id="PPTF01000008">
    <property type="protein sequence ID" value="POB00341.1"/>
    <property type="molecule type" value="Genomic_DNA"/>
</dbReference>
<dbReference type="NCBIfam" id="TIGR00034">
    <property type="entry name" value="aroFGH"/>
    <property type="match status" value="1"/>
</dbReference>
<comment type="similarity">
    <text evidence="3 8">Belongs to the class-I DAHP synthase family.</text>
</comment>
<dbReference type="GO" id="GO:0005737">
    <property type="term" value="C:cytoplasm"/>
    <property type="evidence" value="ECO:0007669"/>
    <property type="project" value="TreeGrafter"/>
</dbReference>
<evidence type="ECO:0000256" key="2">
    <source>
        <dbReference type="ARBA" id="ARBA00004688"/>
    </source>
</evidence>
<keyword evidence="12" id="KW-1185">Reference proteome</keyword>
<evidence type="ECO:0000256" key="8">
    <source>
        <dbReference type="PIRNR" id="PIRNR001361"/>
    </source>
</evidence>
<dbReference type="InterPro" id="IPR013785">
    <property type="entry name" value="Aldolase_TIM"/>
</dbReference>
<evidence type="ECO:0000313" key="12">
    <source>
        <dbReference type="Proteomes" id="UP000236416"/>
    </source>
</evidence>
<dbReference type="Proteomes" id="UP000236416">
    <property type="component" value="Unassembled WGS sequence"/>
</dbReference>
<evidence type="ECO:0000256" key="9">
    <source>
        <dbReference type="SAM" id="MobiDB-lite"/>
    </source>
</evidence>
<proteinExistence type="inferred from homology"/>
<dbReference type="AlphaFoldDB" id="A0A2K4MTA9"/>
<dbReference type="GO" id="GO:0003849">
    <property type="term" value="F:3-deoxy-7-phosphoheptulonate synthase activity"/>
    <property type="evidence" value="ECO:0007669"/>
    <property type="project" value="UniProtKB-EC"/>
</dbReference>
<evidence type="ECO:0000256" key="6">
    <source>
        <dbReference type="ARBA" id="ARBA00023141"/>
    </source>
</evidence>
<evidence type="ECO:0000256" key="4">
    <source>
        <dbReference type="ARBA" id="ARBA00022605"/>
    </source>
</evidence>
<dbReference type="SUPFAM" id="SSF51569">
    <property type="entry name" value="Aldolase"/>
    <property type="match status" value="1"/>
</dbReference>
<comment type="catalytic activity">
    <reaction evidence="7 8">
        <text>D-erythrose 4-phosphate + phosphoenolpyruvate + H2O = 7-phospho-2-dehydro-3-deoxy-D-arabino-heptonate + phosphate</text>
        <dbReference type="Rhea" id="RHEA:14717"/>
        <dbReference type="ChEBI" id="CHEBI:15377"/>
        <dbReference type="ChEBI" id="CHEBI:16897"/>
        <dbReference type="ChEBI" id="CHEBI:43474"/>
        <dbReference type="ChEBI" id="CHEBI:58394"/>
        <dbReference type="ChEBI" id="CHEBI:58702"/>
        <dbReference type="EC" id="2.5.1.54"/>
    </reaction>
</comment>
<reference evidence="11 12" key="1">
    <citation type="submission" date="2018-01" db="EMBL/GenBank/DDBJ databases">
        <title>Genomic Sequence of Chromobacterium MWU13-2610 from wild cranberry bogs within the Cape Cod National Seashore.</title>
        <authorList>
            <person name="O'Hara-Hanley K."/>
            <person name="Soby S."/>
            <person name="Harrison A."/>
        </authorList>
    </citation>
    <scope>NUCLEOTIDE SEQUENCE [LARGE SCALE GENOMIC DNA]</scope>
    <source>
        <strain evidence="11 12">MWU13-2610</strain>
    </source>
</reference>
<keyword evidence="5 8" id="KW-0808">Transferase</keyword>
<evidence type="ECO:0000256" key="1">
    <source>
        <dbReference type="ARBA" id="ARBA00003726"/>
    </source>
</evidence>
<dbReference type="PANTHER" id="PTHR21225">
    <property type="entry name" value="PHOSPHO-2-DEHYDRO-3-DEOXYHEPTONATE ALDOLASE DAHP SYNTHETASE"/>
    <property type="match status" value="1"/>
</dbReference>